<dbReference type="EMBL" id="CAUYUJ010017849">
    <property type="protein sequence ID" value="CAK0878454.1"/>
    <property type="molecule type" value="Genomic_DNA"/>
</dbReference>
<sequence>MARRQKHRCTPVVMLAAAAAAGSFTAGVFSASFVSTRSRVEVPSARASHVHDRRVVAMNAVKRIIRKKAKLADITDDDIQSFYEETISGVGGNPIGIERDLITKFFGDGDHFGSGDHAAAFETLKEQMRNGEPIVGEDDGKGWIWLVADNDRVESLSLELRKSTPVGLRPLVVAKQDDVDGMFDKLNWKVARRPLHFVPPFSCPESSADTWHTASGNGSRLRHCRFTDRSLHLVSLHRPVMHC</sequence>
<reference evidence="1" key="1">
    <citation type="submission" date="2023-10" db="EMBL/GenBank/DDBJ databases">
        <authorList>
            <person name="Chen Y."/>
            <person name="Shah S."/>
            <person name="Dougan E. K."/>
            <person name="Thang M."/>
            <person name="Chan C."/>
        </authorList>
    </citation>
    <scope>NUCLEOTIDE SEQUENCE [LARGE SCALE GENOMIC DNA]</scope>
</reference>
<keyword evidence="2" id="KW-1185">Reference proteome</keyword>
<comment type="caution">
    <text evidence="1">The sequence shown here is derived from an EMBL/GenBank/DDBJ whole genome shotgun (WGS) entry which is preliminary data.</text>
</comment>
<proteinExistence type="predicted"/>
<accession>A0ABN9VXR3</accession>
<gene>
    <name evidence="1" type="ORF">PCOR1329_LOCUS62213</name>
</gene>
<evidence type="ECO:0000313" key="2">
    <source>
        <dbReference type="Proteomes" id="UP001189429"/>
    </source>
</evidence>
<evidence type="ECO:0000313" key="1">
    <source>
        <dbReference type="EMBL" id="CAK0878454.1"/>
    </source>
</evidence>
<name>A0ABN9VXR3_9DINO</name>
<dbReference type="Proteomes" id="UP001189429">
    <property type="component" value="Unassembled WGS sequence"/>
</dbReference>
<dbReference type="SUPFAM" id="SSF54719">
    <property type="entry name" value="Fe,Mn superoxide dismutase (SOD), C-terminal domain"/>
    <property type="match status" value="1"/>
</dbReference>
<organism evidence="1 2">
    <name type="scientific">Prorocentrum cordatum</name>
    <dbReference type="NCBI Taxonomy" id="2364126"/>
    <lineage>
        <taxon>Eukaryota</taxon>
        <taxon>Sar</taxon>
        <taxon>Alveolata</taxon>
        <taxon>Dinophyceae</taxon>
        <taxon>Prorocentrales</taxon>
        <taxon>Prorocentraceae</taxon>
        <taxon>Prorocentrum</taxon>
    </lineage>
</organism>
<dbReference type="InterPro" id="IPR036314">
    <property type="entry name" value="SOD_C_sf"/>
</dbReference>
<protein>
    <submittedName>
        <fullName evidence="1">Uncharacterized protein</fullName>
    </submittedName>
</protein>